<proteinExistence type="inferred from homology"/>
<feature type="compositionally biased region" description="Acidic residues" evidence="4">
    <location>
        <begin position="297"/>
        <end position="306"/>
    </location>
</feature>
<name>A0A226E6K3_FOLCA</name>
<dbReference type="SUPFAM" id="SSF53187">
    <property type="entry name" value="Zn-dependent exopeptidases"/>
    <property type="match status" value="1"/>
</dbReference>
<organism evidence="6 7">
    <name type="scientific">Folsomia candida</name>
    <name type="common">Springtail</name>
    <dbReference type="NCBI Taxonomy" id="158441"/>
    <lineage>
        <taxon>Eukaryota</taxon>
        <taxon>Metazoa</taxon>
        <taxon>Ecdysozoa</taxon>
        <taxon>Arthropoda</taxon>
        <taxon>Hexapoda</taxon>
        <taxon>Collembola</taxon>
        <taxon>Entomobryomorpha</taxon>
        <taxon>Isotomoidea</taxon>
        <taxon>Isotomidae</taxon>
        <taxon>Proisotominae</taxon>
        <taxon>Folsomia</taxon>
    </lineage>
</organism>
<dbReference type="GO" id="GO:0008270">
    <property type="term" value="F:zinc ion binding"/>
    <property type="evidence" value="ECO:0007669"/>
    <property type="project" value="InterPro"/>
</dbReference>
<dbReference type="AlphaFoldDB" id="A0A226E6K3"/>
<gene>
    <name evidence="6" type="ORF">Fcan01_12249</name>
</gene>
<keyword evidence="6" id="KW-0378">Hydrolase</keyword>
<evidence type="ECO:0000256" key="2">
    <source>
        <dbReference type="ARBA" id="ARBA00005988"/>
    </source>
</evidence>
<evidence type="ECO:0000313" key="7">
    <source>
        <dbReference type="Proteomes" id="UP000198287"/>
    </source>
</evidence>
<evidence type="ECO:0000313" key="6">
    <source>
        <dbReference type="EMBL" id="OXA52511.1"/>
    </source>
</evidence>
<feature type="compositionally biased region" description="Basic and acidic residues" evidence="4">
    <location>
        <begin position="505"/>
        <end position="514"/>
    </location>
</feature>
<feature type="region of interest" description="Disordered" evidence="4">
    <location>
        <begin position="233"/>
        <end position="309"/>
    </location>
</feature>
<comment type="similarity">
    <text evidence="2 3">Belongs to the peptidase M14 family.</text>
</comment>
<dbReference type="Proteomes" id="UP000198287">
    <property type="component" value="Unassembled WGS sequence"/>
</dbReference>
<feature type="compositionally biased region" description="Basic and acidic residues" evidence="4">
    <location>
        <begin position="481"/>
        <end position="490"/>
    </location>
</feature>
<dbReference type="InterPro" id="IPR050821">
    <property type="entry name" value="Cytosolic_carboxypeptidase"/>
</dbReference>
<keyword evidence="6" id="KW-0121">Carboxypeptidase</keyword>
<dbReference type="EMBL" id="LNIX01000006">
    <property type="protein sequence ID" value="OXA52511.1"/>
    <property type="molecule type" value="Genomic_DNA"/>
</dbReference>
<dbReference type="Gene3D" id="3.40.630.10">
    <property type="entry name" value="Zn peptidases"/>
    <property type="match status" value="1"/>
</dbReference>
<evidence type="ECO:0000256" key="4">
    <source>
        <dbReference type="SAM" id="MobiDB-lite"/>
    </source>
</evidence>
<sequence>MVVILARINPGETPTSYIAQGLMDFMVSSHPLAGALRDHTIIKIVPMINPDGSYLGNYRTSLMGYDLNRHWNQVSPWSHPTLHTIKNVLIDLDASKTIDLDMVIDLHAHASLMGCFIYGNAYDDVYRFERHILFPKLLAHNAEDYNPSHTMYNRDPNKAGTARRHLCEILRNTVNVYTMEVSYFGYTQALSNAIITYNEDGYLRLGRNLARTFFEYYKATGIIPQTVLSATAATAPGDDNNDRGGGHKNSMRGGKSRPRARSRTKGKSRDKSHTRSPSNPKDGIAGAIPANTNVNDNDNEDDEGENEMDKTVVKLPQLTKEIARHSDSSDIDSSDEEQVKVRATKNGTIFQQQYIRRRSSTANPLLQTTRSRTDTNGDNVTNVSNNHNGKGHTGKSHQPTGRPVQLLNLSETSPQRGPLSFTSQPNEVEVKKAAYQTFDFSILKEHRHHGHVSRELPGHNGASAVSTTTTTRHKVRRFTHKRPDETENTRKIGGGGIIGRRKGRVRESRRREVQSETETESPCLTIIDFNMLIRKALEGRGSYGGGKGRDGGWRGWSSGHRLRDRREISGHATDGGGGGPSIMLSGRRRNNVRRRRAILLRGTVTDCSPWEEDDEDAAAAVGTLSSDSSDDDVLSPHAASSLKGNLTRRDFNLNKKGNRRRVGRRKRSPATPTLSPSPIFLPQ</sequence>
<feature type="region of interest" description="Disordered" evidence="4">
    <location>
        <begin position="452"/>
        <end position="519"/>
    </location>
</feature>
<feature type="compositionally biased region" description="Polar residues" evidence="4">
    <location>
        <begin position="359"/>
        <end position="388"/>
    </location>
</feature>
<dbReference type="OMA" id="FERHILF"/>
<accession>A0A226E6K3</accession>
<evidence type="ECO:0000259" key="5">
    <source>
        <dbReference type="PROSITE" id="PS52035"/>
    </source>
</evidence>
<feature type="domain" description="Peptidase M14" evidence="5">
    <location>
        <begin position="1"/>
        <end position="227"/>
    </location>
</feature>
<feature type="compositionally biased region" description="Basic residues" evidence="4">
    <location>
        <begin position="656"/>
        <end position="668"/>
    </location>
</feature>
<feature type="compositionally biased region" description="Basic residues" evidence="4">
    <location>
        <begin position="254"/>
        <end position="266"/>
    </location>
</feature>
<feature type="region of interest" description="Disordered" evidence="4">
    <location>
        <begin position="540"/>
        <end position="588"/>
    </location>
</feature>
<dbReference type="OrthoDB" id="10253041at2759"/>
<dbReference type="PROSITE" id="PS52035">
    <property type="entry name" value="PEPTIDASE_M14"/>
    <property type="match status" value="1"/>
</dbReference>
<dbReference type="PANTHER" id="PTHR12756">
    <property type="entry name" value="CYTOSOLIC CARBOXYPEPTIDASE"/>
    <property type="match status" value="1"/>
</dbReference>
<comment type="caution">
    <text evidence="6">The sequence shown here is derived from an EMBL/GenBank/DDBJ whole genome shotgun (WGS) entry which is preliminary data.</text>
</comment>
<evidence type="ECO:0000256" key="3">
    <source>
        <dbReference type="PROSITE-ProRule" id="PRU01379"/>
    </source>
</evidence>
<feature type="active site" description="Proton donor/acceptor" evidence="3">
    <location>
        <position position="180"/>
    </location>
</feature>
<evidence type="ECO:0000256" key="1">
    <source>
        <dbReference type="ARBA" id="ARBA00001947"/>
    </source>
</evidence>
<dbReference type="GO" id="GO:0006508">
    <property type="term" value="P:proteolysis"/>
    <property type="evidence" value="ECO:0007669"/>
    <property type="project" value="InterPro"/>
</dbReference>
<comment type="cofactor">
    <cofactor evidence="1">
        <name>Zn(2+)</name>
        <dbReference type="ChEBI" id="CHEBI:29105"/>
    </cofactor>
</comment>
<dbReference type="PANTHER" id="PTHR12756:SF9">
    <property type="entry name" value="CYTOSOLIC CARBOXYPEPTIDASE 6"/>
    <property type="match status" value="1"/>
</dbReference>
<reference evidence="6 7" key="1">
    <citation type="submission" date="2015-12" db="EMBL/GenBank/DDBJ databases">
        <title>The genome of Folsomia candida.</title>
        <authorList>
            <person name="Faddeeva A."/>
            <person name="Derks M.F."/>
            <person name="Anvar Y."/>
            <person name="Smit S."/>
            <person name="Van Straalen N."/>
            <person name="Roelofs D."/>
        </authorList>
    </citation>
    <scope>NUCLEOTIDE SEQUENCE [LARGE SCALE GENOMIC DNA]</scope>
    <source>
        <strain evidence="6 7">VU population</strain>
        <tissue evidence="6">Whole body</tissue>
    </source>
</reference>
<feature type="region of interest" description="Disordered" evidence="4">
    <location>
        <begin position="359"/>
        <end position="402"/>
    </location>
</feature>
<feature type="region of interest" description="Disordered" evidence="4">
    <location>
        <begin position="623"/>
        <end position="683"/>
    </location>
</feature>
<dbReference type="GO" id="GO:0004181">
    <property type="term" value="F:metallocarboxypeptidase activity"/>
    <property type="evidence" value="ECO:0007669"/>
    <property type="project" value="InterPro"/>
</dbReference>
<protein>
    <submittedName>
        <fullName evidence="6">Cytosolic carboxypeptidase 6</fullName>
    </submittedName>
</protein>
<keyword evidence="6" id="KW-0645">Protease</keyword>
<dbReference type="Pfam" id="PF00246">
    <property type="entry name" value="Peptidase_M14"/>
    <property type="match status" value="1"/>
</dbReference>
<dbReference type="InterPro" id="IPR000834">
    <property type="entry name" value="Peptidase_M14"/>
</dbReference>
<keyword evidence="7" id="KW-1185">Reference proteome</keyword>
<feature type="compositionally biased region" description="Basic residues" evidence="4">
    <location>
        <begin position="471"/>
        <end position="480"/>
    </location>
</feature>